<protein>
    <submittedName>
        <fullName evidence="1">Uncharacterized protein</fullName>
    </submittedName>
</protein>
<dbReference type="OrthoDB" id="1437328at2"/>
<accession>A0A2S7KT75</accession>
<dbReference type="EMBL" id="MQUB01000001">
    <property type="protein sequence ID" value="PQB05788.1"/>
    <property type="molecule type" value="Genomic_DNA"/>
</dbReference>
<dbReference type="RefSeq" id="WP_146090738.1">
    <property type="nucleotide sequence ID" value="NZ_MQUB01000001.1"/>
</dbReference>
<dbReference type="AlphaFoldDB" id="A0A2S7KT75"/>
<dbReference type="Proteomes" id="UP000239800">
    <property type="component" value="Unassembled WGS sequence"/>
</dbReference>
<sequence length="178" mass="20926">MKSKKEVKEYGFIMQNSDSSSVSVHISDFNSYGDFLQRLQDITCDDSIPRVVLESDKKTKHIYPLEYCDNAPFFHPRFRNTFFVQKDRIVKNECLVEYHDLKYSLNANFENFGKDPDLAESPDKVLFIFEIYENQGIEGIENHLEIITESYDSLRTKNGLKILFWPKIDVITEPEHKN</sequence>
<reference evidence="1 2" key="1">
    <citation type="submission" date="2016-11" db="EMBL/GenBank/DDBJ databases">
        <title>Trade-off between light-utilization and light-protection in marine flavobacteria.</title>
        <authorList>
            <person name="Kumagai Y."/>
        </authorList>
    </citation>
    <scope>NUCLEOTIDE SEQUENCE [LARGE SCALE GENOMIC DNA]</scope>
    <source>
        <strain evidence="1 2">NBRC 107741</strain>
    </source>
</reference>
<keyword evidence="2" id="KW-1185">Reference proteome</keyword>
<organism evidence="1 2">
    <name type="scientific">Aureitalea marina</name>
    <dbReference type="NCBI Taxonomy" id="930804"/>
    <lineage>
        <taxon>Bacteria</taxon>
        <taxon>Pseudomonadati</taxon>
        <taxon>Bacteroidota</taxon>
        <taxon>Flavobacteriia</taxon>
        <taxon>Flavobacteriales</taxon>
        <taxon>Flavobacteriaceae</taxon>
        <taxon>Aureitalea</taxon>
    </lineage>
</organism>
<evidence type="ECO:0000313" key="2">
    <source>
        <dbReference type="Proteomes" id="UP000239800"/>
    </source>
</evidence>
<proteinExistence type="predicted"/>
<comment type="caution">
    <text evidence="1">The sequence shown here is derived from an EMBL/GenBank/DDBJ whole genome shotgun (WGS) entry which is preliminary data.</text>
</comment>
<evidence type="ECO:0000313" key="1">
    <source>
        <dbReference type="EMBL" id="PQB05788.1"/>
    </source>
</evidence>
<gene>
    <name evidence="1" type="ORF">BST85_13450</name>
</gene>
<name>A0A2S7KT75_9FLAO</name>